<dbReference type="InterPro" id="IPR010890">
    <property type="entry name" value="PriC"/>
</dbReference>
<dbReference type="Pfam" id="PF07445">
    <property type="entry name" value="PriC"/>
    <property type="match status" value="1"/>
</dbReference>
<evidence type="ECO:0000313" key="1">
    <source>
        <dbReference type="EMBL" id="HAR55177.1"/>
    </source>
</evidence>
<evidence type="ECO:0000313" key="2">
    <source>
        <dbReference type="Proteomes" id="UP000262878"/>
    </source>
</evidence>
<dbReference type="InterPro" id="IPR038338">
    <property type="entry name" value="PriC_sf"/>
</dbReference>
<organism evidence="1 2">
    <name type="scientific">Idiomarina baltica</name>
    <dbReference type="NCBI Taxonomy" id="190892"/>
    <lineage>
        <taxon>Bacteria</taxon>
        <taxon>Pseudomonadati</taxon>
        <taxon>Pseudomonadota</taxon>
        <taxon>Gammaproteobacteria</taxon>
        <taxon>Alteromonadales</taxon>
        <taxon>Idiomarinaceae</taxon>
        <taxon>Idiomarina</taxon>
    </lineage>
</organism>
<dbReference type="EMBL" id="DMUP01000006">
    <property type="protein sequence ID" value="HAR55177.1"/>
    <property type="molecule type" value="Genomic_DNA"/>
</dbReference>
<dbReference type="STRING" id="314276.OS145_10125"/>
<evidence type="ECO:0008006" key="3">
    <source>
        <dbReference type="Google" id="ProtNLM"/>
    </source>
</evidence>
<dbReference type="Gene3D" id="1.20.1270.340">
    <property type="match status" value="1"/>
</dbReference>
<gene>
    <name evidence="1" type="ORF">DCR58_00175</name>
</gene>
<comment type="caution">
    <text evidence="1">The sequence shown here is derived from an EMBL/GenBank/DDBJ whole genome shotgun (WGS) entry which is preliminary data.</text>
</comment>
<sequence length="170" mass="19951">MTPTYLQQFTRALAVLREKAQVFDQQKANKRFAEQWFAENLFITRSQFAVAYVNETEQLINKLITSDDNERKQYLAEKISEQVLSLSALLQNSRPPDADFDLRAQLQAQHGQLHRTLAKYRQYEIRLRNKAELFQQSGDLVQAQAYQKRLNRCQQAISQVERQIQIMDEG</sequence>
<reference evidence="1 2" key="1">
    <citation type="journal article" date="2018" name="Nat. Biotechnol.">
        <title>A standardized bacterial taxonomy based on genome phylogeny substantially revises the tree of life.</title>
        <authorList>
            <person name="Parks D.H."/>
            <person name="Chuvochina M."/>
            <person name="Waite D.W."/>
            <person name="Rinke C."/>
            <person name="Skarshewski A."/>
            <person name="Chaumeil P.A."/>
            <person name="Hugenholtz P."/>
        </authorList>
    </citation>
    <scope>NUCLEOTIDE SEQUENCE [LARGE SCALE GENOMIC DNA]</scope>
    <source>
        <strain evidence="1">UBA9360</strain>
    </source>
</reference>
<dbReference type="AlphaFoldDB" id="A0A348WKW5"/>
<dbReference type="Proteomes" id="UP000262878">
    <property type="component" value="Unassembled WGS sequence"/>
</dbReference>
<protein>
    <recommendedName>
        <fullName evidence="3">Primosomal replication protein C</fullName>
    </recommendedName>
</protein>
<accession>A0A348WKW5</accession>
<name>A0A348WKW5_9GAMM</name>
<proteinExistence type="predicted"/>
<dbReference type="RefSeq" id="WP_272978198.1">
    <property type="nucleotide sequence ID" value="NZ_DBGH01000095.1"/>
</dbReference>